<proteinExistence type="predicted"/>
<accession>A0AAV7H4I9</accession>
<reference evidence="1 2" key="1">
    <citation type="journal article" date="2021" name="Hortic Res">
        <title>Chromosome-scale assembly of the Dendrobium chrysotoxum genome enhances the understanding of orchid evolution.</title>
        <authorList>
            <person name="Zhang Y."/>
            <person name="Zhang G.Q."/>
            <person name="Zhang D."/>
            <person name="Liu X.D."/>
            <person name="Xu X.Y."/>
            <person name="Sun W.H."/>
            <person name="Yu X."/>
            <person name="Zhu X."/>
            <person name="Wang Z.W."/>
            <person name="Zhao X."/>
            <person name="Zhong W.Y."/>
            <person name="Chen H."/>
            <person name="Yin W.L."/>
            <person name="Huang T."/>
            <person name="Niu S.C."/>
            <person name="Liu Z.J."/>
        </authorList>
    </citation>
    <scope>NUCLEOTIDE SEQUENCE [LARGE SCALE GENOMIC DNA]</scope>
    <source>
        <strain evidence="1">Lindl</strain>
    </source>
</reference>
<sequence>MLRAVPWMEDTCLMWLGGRGKDCTSWNNQEVVFMWGGPPGLVEPFGAIETTGLGRVGSIEVSRTDSMGWTGLVWAGKAGLGRFDRTIINNNTLKAISYPLSQSNLVTLTIFDYTAFDIHVPALYAFLPPTPSNKSLKFGLSPVFSSPTSLTTSLRLELPAIHSPK</sequence>
<gene>
    <name evidence="1" type="ORF">IEQ34_010357</name>
</gene>
<evidence type="ECO:0000313" key="2">
    <source>
        <dbReference type="Proteomes" id="UP000775213"/>
    </source>
</evidence>
<dbReference type="Proteomes" id="UP000775213">
    <property type="component" value="Unassembled WGS sequence"/>
</dbReference>
<protein>
    <submittedName>
        <fullName evidence="1">Uncharacterized protein</fullName>
    </submittedName>
</protein>
<dbReference type="AlphaFoldDB" id="A0AAV7H4I9"/>
<dbReference type="EMBL" id="JAGFBR010000009">
    <property type="protein sequence ID" value="KAH0462782.1"/>
    <property type="molecule type" value="Genomic_DNA"/>
</dbReference>
<name>A0AAV7H4I9_DENCH</name>
<keyword evidence="2" id="KW-1185">Reference proteome</keyword>
<evidence type="ECO:0000313" key="1">
    <source>
        <dbReference type="EMBL" id="KAH0462782.1"/>
    </source>
</evidence>
<organism evidence="1 2">
    <name type="scientific">Dendrobium chrysotoxum</name>
    <name type="common">Orchid</name>
    <dbReference type="NCBI Taxonomy" id="161865"/>
    <lineage>
        <taxon>Eukaryota</taxon>
        <taxon>Viridiplantae</taxon>
        <taxon>Streptophyta</taxon>
        <taxon>Embryophyta</taxon>
        <taxon>Tracheophyta</taxon>
        <taxon>Spermatophyta</taxon>
        <taxon>Magnoliopsida</taxon>
        <taxon>Liliopsida</taxon>
        <taxon>Asparagales</taxon>
        <taxon>Orchidaceae</taxon>
        <taxon>Epidendroideae</taxon>
        <taxon>Malaxideae</taxon>
        <taxon>Dendrobiinae</taxon>
        <taxon>Dendrobium</taxon>
    </lineage>
</organism>
<comment type="caution">
    <text evidence="1">The sequence shown here is derived from an EMBL/GenBank/DDBJ whole genome shotgun (WGS) entry which is preliminary data.</text>
</comment>